<proteinExistence type="predicted"/>
<reference evidence="2" key="2">
    <citation type="submission" date="2015-01" db="EMBL/GenBank/DDBJ databases">
        <title>Evolutionary Origins and Diversification of the Mycorrhizal Mutualists.</title>
        <authorList>
            <consortium name="DOE Joint Genome Institute"/>
            <consortium name="Mycorrhizal Genomics Consortium"/>
            <person name="Kohler A."/>
            <person name="Kuo A."/>
            <person name="Nagy L.G."/>
            <person name="Floudas D."/>
            <person name="Copeland A."/>
            <person name="Barry K.W."/>
            <person name="Cichocki N."/>
            <person name="Veneault-Fourrey C."/>
            <person name="LaButti K."/>
            <person name="Lindquist E.A."/>
            <person name="Lipzen A."/>
            <person name="Lundell T."/>
            <person name="Morin E."/>
            <person name="Murat C."/>
            <person name="Riley R."/>
            <person name="Ohm R."/>
            <person name="Sun H."/>
            <person name="Tunlid A."/>
            <person name="Henrissat B."/>
            <person name="Grigoriev I.V."/>
            <person name="Hibbett D.S."/>
            <person name="Martin F."/>
        </authorList>
    </citation>
    <scope>NUCLEOTIDE SEQUENCE [LARGE SCALE GENOMIC DNA]</scope>
    <source>
        <strain evidence="2">h7</strain>
    </source>
</reference>
<dbReference type="OrthoDB" id="2928561at2759"/>
<reference evidence="1 2" key="1">
    <citation type="submission" date="2014-04" db="EMBL/GenBank/DDBJ databases">
        <authorList>
            <consortium name="DOE Joint Genome Institute"/>
            <person name="Kuo A."/>
            <person name="Gay G."/>
            <person name="Dore J."/>
            <person name="Kohler A."/>
            <person name="Nagy L.G."/>
            <person name="Floudas D."/>
            <person name="Copeland A."/>
            <person name="Barry K.W."/>
            <person name="Cichocki N."/>
            <person name="Veneault-Fourrey C."/>
            <person name="LaButti K."/>
            <person name="Lindquist E.A."/>
            <person name="Lipzen A."/>
            <person name="Lundell T."/>
            <person name="Morin E."/>
            <person name="Murat C."/>
            <person name="Sun H."/>
            <person name="Tunlid A."/>
            <person name="Henrissat B."/>
            <person name="Grigoriev I.V."/>
            <person name="Hibbett D.S."/>
            <person name="Martin F."/>
            <person name="Nordberg H.P."/>
            <person name="Cantor M.N."/>
            <person name="Hua S.X."/>
        </authorList>
    </citation>
    <scope>NUCLEOTIDE SEQUENCE [LARGE SCALE GENOMIC DNA]</scope>
    <source>
        <strain evidence="2">h7</strain>
    </source>
</reference>
<dbReference type="Proteomes" id="UP000053424">
    <property type="component" value="Unassembled WGS sequence"/>
</dbReference>
<sequence length="94" mass="10288">MFSNCSNVLITGGVFTHVEQHGVKLTGLDLLHKEVAAGALHNSGERFDPPKCHPNTRVVVLAKILDWVLNNAGRDALIICTAPQEQENPPLRRP</sequence>
<accession>A0A0C3CNH1</accession>
<gene>
    <name evidence="1" type="ORF">M413DRAFT_338704</name>
</gene>
<dbReference type="HOGENOM" id="CLU_2455104_0_0_1"/>
<protein>
    <submittedName>
        <fullName evidence="1">Uncharacterized protein</fullName>
    </submittedName>
</protein>
<keyword evidence="2" id="KW-1185">Reference proteome</keyword>
<name>A0A0C3CNH1_HEBCY</name>
<evidence type="ECO:0000313" key="1">
    <source>
        <dbReference type="EMBL" id="KIM45366.1"/>
    </source>
</evidence>
<dbReference type="EMBL" id="KN831772">
    <property type="protein sequence ID" value="KIM45366.1"/>
    <property type="molecule type" value="Genomic_DNA"/>
</dbReference>
<dbReference type="AlphaFoldDB" id="A0A0C3CNH1"/>
<evidence type="ECO:0000313" key="2">
    <source>
        <dbReference type="Proteomes" id="UP000053424"/>
    </source>
</evidence>
<organism evidence="1 2">
    <name type="scientific">Hebeloma cylindrosporum</name>
    <dbReference type="NCBI Taxonomy" id="76867"/>
    <lineage>
        <taxon>Eukaryota</taxon>
        <taxon>Fungi</taxon>
        <taxon>Dikarya</taxon>
        <taxon>Basidiomycota</taxon>
        <taxon>Agaricomycotina</taxon>
        <taxon>Agaricomycetes</taxon>
        <taxon>Agaricomycetidae</taxon>
        <taxon>Agaricales</taxon>
        <taxon>Agaricineae</taxon>
        <taxon>Hymenogastraceae</taxon>
        <taxon>Hebeloma</taxon>
    </lineage>
</organism>